<dbReference type="EMBL" id="JAQQWE010000008">
    <property type="protein sequence ID" value="KAK7942767.1"/>
    <property type="molecule type" value="Genomic_DNA"/>
</dbReference>
<keyword evidence="2" id="KW-1133">Transmembrane helix</keyword>
<sequence>MSDSNSGTTATDIITYIGVPLAVLGVLPILYNTIATLAALSKIKRMLRHSRLTALTRSDVVNRVIEVELPRYAVTPWDRFSQRSEYWQLSRQPSQIPGGSWTTFNWKTNTIGIKTQRVEYADQLRQPQVEVAFDQLVSYLLDLGADGHLSLAVNWLPSWTTRHFSSLPPYWVSLPPPPKKTEAPEFAEASTSQDAPETAEDKEPVKKDAGSVYSQESMDSIRKQGEDHAAKPITCQISVEGLTTAISQEADLLRSNSSLHSLFIGHLRVRRDKQDGMWFASACTAYGTTSQTMLWNYRIPDETLAFARRDTVPCGVLVLLGVMDDAETPEWSTKHNTIEEQHEQFVRHNTEQQLALRAEMQMAPADRQRAAAERMQRENIQRMQDMRDKMRLDRQRQEARESEALQSPKWDTKLIADHNLRWLKSRRVLDDSLSLKDAAGTLLHRMVLDGQFTSSICGMLDLWKAWADNGGMRKSDYTALRNDQETFAQASLLVAMIKDATTAALEGSLSVELQECMRMWRTVRLG</sequence>
<keyword evidence="4" id="KW-1185">Reference proteome</keyword>
<evidence type="ECO:0000313" key="4">
    <source>
        <dbReference type="Proteomes" id="UP001391051"/>
    </source>
</evidence>
<evidence type="ECO:0000256" key="2">
    <source>
        <dbReference type="SAM" id="Phobius"/>
    </source>
</evidence>
<evidence type="ECO:0000313" key="3">
    <source>
        <dbReference type="EMBL" id="KAK7942767.1"/>
    </source>
</evidence>
<name>A0ABR1PYE2_9PEZI</name>
<keyword evidence="2" id="KW-0472">Membrane</keyword>
<evidence type="ECO:0000256" key="1">
    <source>
        <dbReference type="SAM" id="MobiDB-lite"/>
    </source>
</evidence>
<protein>
    <submittedName>
        <fullName evidence="3">Uncharacterized protein</fullName>
    </submittedName>
</protein>
<gene>
    <name evidence="3" type="ORF">PG986_011880</name>
</gene>
<organism evidence="3 4">
    <name type="scientific">Apiospora aurea</name>
    <dbReference type="NCBI Taxonomy" id="335848"/>
    <lineage>
        <taxon>Eukaryota</taxon>
        <taxon>Fungi</taxon>
        <taxon>Dikarya</taxon>
        <taxon>Ascomycota</taxon>
        <taxon>Pezizomycotina</taxon>
        <taxon>Sordariomycetes</taxon>
        <taxon>Xylariomycetidae</taxon>
        <taxon>Amphisphaeriales</taxon>
        <taxon>Apiosporaceae</taxon>
        <taxon>Apiospora</taxon>
    </lineage>
</organism>
<reference evidence="3 4" key="1">
    <citation type="submission" date="2023-01" db="EMBL/GenBank/DDBJ databases">
        <title>Analysis of 21 Apiospora genomes using comparative genomics revels a genus with tremendous synthesis potential of carbohydrate active enzymes and secondary metabolites.</title>
        <authorList>
            <person name="Sorensen T."/>
        </authorList>
    </citation>
    <scope>NUCLEOTIDE SEQUENCE [LARGE SCALE GENOMIC DNA]</scope>
    <source>
        <strain evidence="3 4">CBS 24483</strain>
    </source>
</reference>
<comment type="caution">
    <text evidence="3">The sequence shown here is derived from an EMBL/GenBank/DDBJ whole genome shotgun (WGS) entry which is preliminary data.</text>
</comment>
<dbReference type="RefSeq" id="XP_066694798.1">
    <property type="nucleotide sequence ID" value="XM_066848102.1"/>
</dbReference>
<accession>A0ABR1PYE2</accession>
<feature type="compositionally biased region" description="Basic and acidic residues" evidence="1">
    <location>
        <begin position="199"/>
        <end position="209"/>
    </location>
</feature>
<feature type="transmembrane region" description="Helical" evidence="2">
    <location>
        <begin position="13"/>
        <end position="40"/>
    </location>
</feature>
<dbReference type="GeneID" id="92081164"/>
<feature type="region of interest" description="Disordered" evidence="1">
    <location>
        <begin position="178"/>
        <end position="212"/>
    </location>
</feature>
<dbReference type="Proteomes" id="UP001391051">
    <property type="component" value="Unassembled WGS sequence"/>
</dbReference>
<keyword evidence="2" id="KW-0812">Transmembrane</keyword>
<proteinExistence type="predicted"/>